<evidence type="ECO:0000313" key="1">
    <source>
        <dbReference type="EMBL" id="GBQ06993.1"/>
    </source>
</evidence>
<sequence>MRHGTLLTLRTTNENITMLTLVTSSLTLLGRKKKDTPSYERDRALPTHEGEWYDVM</sequence>
<name>A0ABQ0P2F8_9PROT</name>
<evidence type="ECO:0000313" key="2">
    <source>
        <dbReference type="Proteomes" id="UP001062901"/>
    </source>
</evidence>
<dbReference type="Proteomes" id="UP001062901">
    <property type="component" value="Unassembled WGS sequence"/>
</dbReference>
<reference evidence="1" key="1">
    <citation type="submission" date="2013-04" db="EMBL/GenBank/DDBJ databases">
        <title>The genome sequencing project of 58 acetic acid bacteria.</title>
        <authorList>
            <person name="Okamoto-Kainuma A."/>
            <person name="Ishikawa M."/>
            <person name="Umino S."/>
            <person name="Koizumi Y."/>
            <person name="Shiwa Y."/>
            <person name="Yoshikawa H."/>
            <person name="Matsutani M."/>
            <person name="Matsushita K."/>
        </authorList>
    </citation>
    <scope>NUCLEOTIDE SEQUENCE</scope>
    <source>
        <strain evidence="1">DSM 15669</strain>
    </source>
</reference>
<comment type="caution">
    <text evidence="1">The sequence shown here is derived from an EMBL/GenBank/DDBJ whole genome shotgun (WGS) entry which is preliminary data.</text>
</comment>
<organism evidence="1 2">
    <name type="scientific">Saccharibacter floricola DSM 15669</name>
    <dbReference type="NCBI Taxonomy" id="1123227"/>
    <lineage>
        <taxon>Bacteria</taxon>
        <taxon>Pseudomonadati</taxon>
        <taxon>Pseudomonadota</taxon>
        <taxon>Alphaproteobacteria</taxon>
        <taxon>Acetobacterales</taxon>
        <taxon>Acetobacteraceae</taxon>
        <taxon>Saccharibacter</taxon>
    </lineage>
</organism>
<accession>A0ABQ0P2F8</accession>
<protein>
    <submittedName>
        <fullName evidence="1">Uncharacterized protein</fullName>
    </submittedName>
</protein>
<proteinExistence type="predicted"/>
<dbReference type="EMBL" id="BAQD01000017">
    <property type="protein sequence ID" value="GBQ06993.1"/>
    <property type="molecule type" value="Genomic_DNA"/>
</dbReference>
<keyword evidence="2" id="KW-1185">Reference proteome</keyword>
<gene>
    <name evidence="1" type="ORF">AA15669_1185</name>
</gene>